<feature type="chain" id="PRO_5034910117" description="Carboxylic ester hydrolase" evidence="3">
    <location>
        <begin position="21"/>
        <end position="578"/>
    </location>
</feature>
<keyword evidence="6" id="KW-1185">Reference proteome</keyword>
<dbReference type="PROSITE" id="PS00941">
    <property type="entry name" value="CARBOXYLESTERASE_B_2"/>
    <property type="match status" value="1"/>
</dbReference>
<dbReference type="InterPro" id="IPR019819">
    <property type="entry name" value="Carboxylesterase_B_CS"/>
</dbReference>
<evidence type="ECO:0000256" key="1">
    <source>
        <dbReference type="ARBA" id="ARBA00005964"/>
    </source>
</evidence>
<dbReference type="PROSITE" id="PS00122">
    <property type="entry name" value="CARBOXYLESTERASE_B_1"/>
    <property type="match status" value="1"/>
</dbReference>
<feature type="signal peptide" evidence="3">
    <location>
        <begin position="1"/>
        <end position="20"/>
    </location>
</feature>
<accession>A0A8H7T7F3</accession>
<evidence type="ECO:0000313" key="5">
    <source>
        <dbReference type="EMBL" id="KAG4413855.1"/>
    </source>
</evidence>
<proteinExistence type="inferred from homology"/>
<dbReference type="InterPro" id="IPR019826">
    <property type="entry name" value="Carboxylesterase_B_AS"/>
</dbReference>
<dbReference type="GO" id="GO:0016787">
    <property type="term" value="F:hydrolase activity"/>
    <property type="evidence" value="ECO:0007669"/>
    <property type="project" value="UniProtKB-KW"/>
</dbReference>
<dbReference type="EMBL" id="JAFJYH010000292">
    <property type="protein sequence ID" value="KAG4413855.1"/>
    <property type="molecule type" value="Genomic_DNA"/>
</dbReference>
<sequence>MCSRLLFLSIVAALIVAVLGNHPSTSPDKAQIDLGYEIHQGHFNATGQFYNFSNIRYAAAPVGKLRFARPVSPSTRHKIFNNGSNFAICPNAGPAWSSVANKWLTEGIDSINITAGYTIPNITAAPLARPGTNEDCLFLDVLVPKEVFDDDMKETGAPVVVWIHGGGYTLGWKTQYGSGVGLINASRRNNKEGIIYVAINYRLGLFGFLSGKTFTHQHGTPNAGLLDQRFALEWVQKHISKFGGDPDRVTVMGESAGGGSIMHQITAYGGRGKKARAPFQQAIIQSGAFLPVPGLERQESIYEKFLKVAGVQTLNQARDMSTEKLQFTNAKLVGESAYGDFTFNPAVDGTFSPDLPGKLLLSGNYDKSLRVLVGHNADEGLYFTSPFILTNESFKQNVISVSFPDADKNNVTSYILDTLYPNVLDGTYGYNNSIARGAYIVSEAIFSCNAQYLERAFGLDNNAGGNGYRNGKGKENAWGYRFSVPPALHGDDIYYTFYEGPAPAVKNDTLALIMQGYFMNFVRGGNPNGDGLPAFSRYGESTASGKGVVMDLDLNSVRLRPDDLPLDRCSWWQQALYA</sequence>
<organism evidence="5 6">
    <name type="scientific">Cadophora malorum</name>
    <dbReference type="NCBI Taxonomy" id="108018"/>
    <lineage>
        <taxon>Eukaryota</taxon>
        <taxon>Fungi</taxon>
        <taxon>Dikarya</taxon>
        <taxon>Ascomycota</taxon>
        <taxon>Pezizomycotina</taxon>
        <taxon>Leotiomycetes</taxon>
        <taxon>Helotiales</taxon>
        <taxon>Ploettnerulaceae</taxon>
        <taxon>Cadophora</taxon>
    </lineage>
</organism>
<gene>
    <name evidence="5" type="ORF">IFR04_012999</name>
</gene>
<dbReference type="SUPFAM" id="SSF53474">
    <property type="entry name" value="alpha/beta-Hydrolases"/>
    <property type="match status" value="1"/>
</dbReference>
<feature type="domain" description="Carboxylesterase type B" evidence="4">
    <location>
        <begin position="43"/>
        <end position="543"/>
    </location>
</feature>
<keyword evidence="2 3" id="KW-0378">Hydrolase</keyword>
<comment type="similarity">
    <text evidence="1 3">Belongs to the type-B carboxylesterase/lipase family.</text>
</comment>
<name>A0A8H7T7F3_9HELO</name>
<keyword evidence="3" id="KW-0732">Signal</keyword>
<dbReference type="InterPro" id="IPR002018">
    <property type="entry name" value="CarbesteraseB"/>
</dbReference>
<dbReference type="Gene3D" id="3.40.50.1820">
    <property type="entry name" value="alpha/beta hydrolase"/>
    <property type="match status" value="1"/>
</dbReference>
<evidence type="ECO:0000256" key="3">
    <source>
        <dbReference type="RuleBase" id="RU361235"/>
    </source>
</evidence>
<dbReference type="InterPro" id="IPR050309">
    <property type="entry name" value="Type-B_Carboxylest/Lipase"/>
</dbReference>
<dbReference type="OrthoDB" id="408631at2759"/>
<protein>
    <recommendedName>
        <fullName evidence="3">Carboxylic ester hydrolase</fullName>
        <ecNumber evidence="3">3.1.1.-</ecNumber>
    </recommendedName>
</protein>
<evidence type="ECO:0000313" key="6">
    <source>
        <dbReference type="Proteomes" id="UP000664132"/>
    </source>
</evidence>
<dbReference type="Pfam" id="PF00135">
    <property type="entry name" value="COesterase"/>
    <property type="match status" value="1"/>
</dbReference>
<dbReference type="Proteomes" id="UP000664132">
    <property type="component" value="Unassembled WGS sequence"/>
</dbReference>
<comment type="caution">
    <text evidence="5">The sequence shown here is derived from an EMBL/GenBank/DDBJ whole genome shotgun (WGS) entry which is preliminary data.</text>
</comment>
<dbReference type="EC" id="3.1.1.-" evidence="3"/>
<dbReference type="InterPro" id="IPR029058">
    <property type="entry name" value="AB_hydrolase_fold"/>
</dbReference>
<reference evidence="5" key="1">
    <citation type="submission" date="2021-02" db="EMBL/GenBank/DDBJ databases">
        <title>Genome sequence Cadophora malorum strain M34.</title>
        <authorList>
            <person name="Stefanovic E."/>
            <person name="Vu D."/>
            <person name="Scully C."/>
            <person name="Dijksterhuis J."/>
            <person name="Roader J."/>
            <person name="Houbraken J."/>
        </authorList>
    </citation>
    <scope>NUCLEOTIDE SEQUENCE</scope>
    <source>
        <strain evidence="5">M34</strain>
    </source>
</reference>
<dbReference type="AlphaFoldDB" id="A0A8H7T7F3"/>
<dbReference type="PANTHER" id="PTHR11559">
    <property type="entry name" value="CARBOXYLESTERASE"/>
    <property type="match status" value="1"/>
</dbReference>
<evidence type="ECO:0000256" key="2">
    <source>
        <dbReference type="ARBA" id="ARBA00022801"/>
    </source>
</evidence>
<evidence type="ECO:0000259" key="4">
    <source>
        <dbReference type="Pfam" id="PF00135"/>
    </source>
</evidence>